<evidence type="ECO:0000313" key="3">
    <source>
        <dbReference type="Proteomes" id="UP000727407"/>
    </source>
</evidence>
<gene>
    <name evidence="2" type="ORF">DAT39_009128</name>
</gene>
<protein>
    <submittedName>
        <fullName evidence="2">Uncharacterized protein</fullName>
    </submittedName>
</protein>
<evidence type="ECO:0000313" key="2">
    <source>
        <dbReference type="EMBL" id="KAF5901162.1"/>
    </source>
</evidence>
<feature type="non-terminal residue" evidence="2">
    <location>
        <position position="71"/>
    </location>
</feature>
<dbReference type="EMBL" id="QNUK01000118">
    <property type="protein sequence ID" value="KAF5901162.1"/>
    <property type="molecule type" value="Genomic_DNA"/>
</dbReference>
<dbReference type="AlphaFoldDB" id="A0A8J4UPJ7"/>
<sequence>CSTSKAFFSYSMSGQKAEPRIECKGHHRDLPGARANAVGGPQGHGADPGAPEARGLGSNPTHQIPEGISER</sequence>
<reference evidence="2" key="1">
    <citation type="submission" date="2020-07" db="EMBL/GenBank/DDBJ databases">
        <title>Clarias magur genome sequencing, assembly and annotation.</title>
        <authorList>
            <person name="Kushwaha B."/>
            <person name="Kumar R."/>
            <person name="Das P."/>
            <person name="Joshi C.G."/>
            <person name="Kumar D."/>
            <person name="Nagpure N.S."/>
            <person name="Pandey M."/>
            <person name="Agarwal S."/>
            <person name="Srivastava S."/>
            <person name="Singh M."/>
            <person name="Sahoo L."/>
            <person name="Jayasankar P."/>
            <person name="Meher P.K."/>
            <person name="Koringa P.G."/>
            <person name="Iquebal M.A."/>
            <person name="Das S.P."/>
            <person name="Bit A."/>
            <person name="Patnaik S."/>
            <person name="Patel N."/>
            <person name="Shah T.M."/>
            <person name="Hinsu A."/>
            <person name="Jena J.K."/>
        </authorList>
    </citation>
    <scope>NUCLEOTIDE SEQUENCE</scope>
    <source>
        <strain evidence="2">CIFAMagur01</strain>
        <tissue evidence="2">Testis</tissue>
    </source>
</reference>
<organism evidence="2 3">
    <name type="scientific">Clarias magur</name>
    <name type="common">Asian catfish</name>
    <name type="synonym">Macropteronotus magur</name>
    <dbReference type="NCBI Taxonomy" id="1594786"/>
    <lineage>
        <taxon>Eukaryota</taxon>
        <taxon>Metazoa</taxon>
        <taxon>Chordata</taxon>
        <taxon>Craniata</taxon>
        <taxon>Vertebrata</taxon>
        <taxon>Euteleostomi</taxon>
        <taxon>Actinopterygii</taxon>
        <taxon>Neopterygii</taxon>
        <taxon>Teleostei</taxon>
        <taxon>Ostariophysi</taxon>
        <taxon>Siluriformes</taxon>
        <taxon>Clariidae</taxon>
        <taxon>Clarias</taxon>
    </lineage>
</organism>
<feature type="non-terminal residue" evidence="2">
    <location>
        <position position="1"/>
    </location>
</feature>
<keyword evidence="3" id="KW-1185">Reference proteome</keyword>
<dbReference type="Proteomes" id="UP000727407">
    <property type="component" value="Unassembled WGS sequence"/>
</dbReference>
<feature type="region of interest" description="Disordered" evidence="1">
    <location>
        <begin position="26"/>
        <end position="71"/>
    </location>
</feature>
<evidence type="ECO:0000256" key="1">
    <source>
        <dbReference type="SAM" id="MobiDB-lite"/>
    </source>
</evidence>
<accession>A0A8J4UPJ7</accession>
<proteinExistence type="predicted"/>
<comment type="caution">
    <text evidence="2">The sequence shown here is derived from an EMBL/GenBank/DDBJ whole genome shotgun (WGS) entry which is preliminary data.</text>
</comment>
<name>A0A8J4UPJ7_CLAMG</name>